<feature type="transmembrane region" description="Helical" evidence="2">
    <location>
        <begin position="37"/>
        <end position="59"/>
    </location>
</feature>
<feature type="transmembrane region" description="Helical" evidence="2">
    <location>
        <begin position="86"/>
        <end position="113"/>
    </location>
</feature>
<keyword evidence="2" id="KW-0812">Transmembrane</keyword>
<keyword evidence="2" id="KW-1133">Transmembrane helix</keyword>
<comment type="caution">
    <text evidence="4">The sequence shown here is derived from an EMBL/GenBank/DDBJ whole genome shotgun (WGS) entry which is preliminary data.</text>
</comment>
<evidence type="ECO:0000313" key="5">
    <source>
        <dbReference type="Proteomes" id="UP000625735"/>
    </source>
</evidence>
<dbReference type="CDD" id="cd07341">
    <property type="entry name" value="M56_BlaR1_MecR1_like"/>
    <property type="match status" value="1"/>
</dbReference>
<name>A0A916Y1H3_9FLAO</name>
<protein>
    <recommendedName>
        <fullName evidence="3">Peptidase M56 domain-containing protein</fullName>
    </recommendedName>
</protein>
<dbReference type="PANTHER" id="PTHR34978">
    <property type="entry name" value="POSSIBLE SENSOR-TRANSDUCER PROTEIN BLAR"/>
    <property type="match status" value="1"/>
</dbReference>
<dbReference type="EMBL" id="BMFG01000005">
    <property type="protein sequence ID" value="GGD26987.1"/>
    <property type="molecule type" value="Genomic_DNA"/>
</dbReference>
<dbReference type="RefSeq" id="WP_188362090.1">
    <property type="nucleotide sequence ID" value="NZ_BMFG01000005.1"/>
</dbReference>
<feature type="transmembrane region" description="Helical" evidence="2">
    <location>
        <begin position="6"/>
        <end position="25"/>
    </location>
</feature>
<reference evidence="4" key="1">
    <citation type="journal article" date="2014" name="Int. J. Syst. Evol. Microbiol.">
        <title>Complete genome sequence of Corynebacterium casei LMG S-19264T (=DSM 44701T), isolated from a smear-ripened cheese.</title>
        <authorList>
            <consortium name="US DOE Joint Genome Institute (JGI-PGF)"/>
            <person name="Walter F."/>
            <person name="Albersmeier A."/>
            <person name="Kalinowski J."/>
            <person name="Ruckert C."/>
        </authorList>
    </citation>
    <scope>NUCLEOTIDE SEQUENCE</scope>
    <source>
        <strain evidence="4">CGMCC 1.12506</strain>
    </source>
</reference>
<sequence>MDVVFLYFLKANGLLALFFVAYYVMLQKETFFNSNRWYLLLGLFTSALLPLFSYTKIIYVDPQTVNYTTYDTLATSTASEVAPFDWFFIGTTFYVVISLLLFFKIILNLFSVLRLLSQKKRMKNDSFSVVNLTENLAPFSFFNYIAINPNLYTAEELESILLHEKVHSKEKHSADILLANLFCVLFWFNPFMWWYKKAIIQNLEYIADQKAVKKCQNKTHYQKALLRVVTNQNYLSITNHFNQSLIKKRIVMLNTNQSKKQNTLKYLFVVPVLICFVIFFQMEVIAKEKATPSSLNKSLDEMKIKLEINKNTTDAEMKKEKEVFKKEFDTDLKFSKVKRNSNGEITSIKVDVKANKGKSETYQFSGSEPIKPFVIYASKDKNGVVSVGYGKSGKTKVYTTNDKSIVFKGDDLDFDFSFEMPDMPDLTDLPNIPDMLELEELAELSKNRNYEIAQLKDLSKIKSIIVHRNNDQEKAHVIINGKVIQEPDLPIGQNFNFSWSSDEDATEVVKKLRGEALAKAKIEIEKAKPEIERAKIEILRSKDEIKNSKLEMEHSKKEIELAKIELEKAKIELEKARLELEKARQRKD</sequence>
<evidence type="ECO:0000313" key="4">
    <source>
        <dbReference type="EMBL" id="GGD26987.1"/>
    </source>
</evidence>
<dbReference type="Proteomes" id="UP000625735">
    <property type="component" value="Unassembled WGS sequence"/>
</dbReference>
<feature type="coiled-coil region" evidence="1">
    <location>
        <begin position="517"/>
        <end position="588"/>
    </location>
</feature>
<gene>
    <name evidence="4" type="ORF">GCM10011343_16550</name>
</gene>
<dbReference type="InterPro" id="IPR052173">
    <property type="entry name" value="Beta-lactam_resp_regulator"/>
</dbReference>
<keyword evidence="1" id="KW-0175">Coiled coil</keyword>
<reference evidence="4" key="2">
    <citation type="submission" date="2020-09" db="EMBL/GenBank/DDBJ databases">
        <authorList>
            <person name="Sun Q."/>
            <person name="Zhou Y."/>
        </authorList>
    </citation>
    <scope>NUCLEOTIDE SEQUENCE</scope>
    <source>
        <strain evidence="4">CGMCC 1.12506</strain>
    </source>
</reference>
<evidence type="ECO:0000256" key="2">
    <source>
        <dbReference type="SAM" id="Phobius"/>
    </source>
</evidence>
<dbReference type="InterPro" id="IPR008756">
    <property type="entry name" value="Peptidase_M56"/>
</dbReference>
<accession>A0A916Y1H3</accession>
<evidence type="ECO:0000259" key="3">
    <source>
        <dbReference type="Pfam" id="PF05569"/>
    </source>
</evidence>
<feature type="transmembrane region" description="Helical" evidence="2">
    <location>
        <begin position="176"/>
        <end position="195"/>
    </location>
</feature>
<feature type="transmembrane region" description="Helical" evidence="2">
    <location>
        <begin position="266"/>
        <end position="286"/>
    </location>
</feature>
<feature type="domain" description="Peptidase M56" evidence="3">
    <location>
        <begin position="151"/>
        <end position="253"/>
    </location>
</feature>
<organism evidence="4 5">
    <name type="scientific">Flavobacterium orientale</name>
    <dbReference type="NCBI Taxonomy" id="1756020"/>
    <lineage>
        <taxon>Bacteria</taxon>
        <taxon>Pseudomonadati</taxon>
        <taxon>Bacteroidota</taxon>
        <taxon>Flavobacteriia</taxon>
        <taxon>Flavobacteriales</taxon>
        <taxon>Flavobacteriaceae</taxon>
        <taxon>Flavobacterium</taxon>
    </lineage>
</organism>
<proteinExistence type="predicted"/>
<evidence type="ECO:0000256" key="1">
    <source>
        <dbReference type="SAM" id="Coils"/>
    </source>
</evidence>
<dbReference type="Pfam" id="PF05569">
    <property type="entry name" value="Peptidase_M56"/>
    <property type="match status" value="1"/>
</dbReference>
<dbReference type="PANTHER" id="PTHR34978:SF3">
    <property type="entry name" value="SLR0241 PROTEIN"/>
    <property type="match status" value="1"/>
</dbReference>
<dbReference type="AlphaFoldDB" id="A0A916Y1H3"/>
<keyword evidence="2" id="KW-0472">Membrane</keyword>
<keyword evidence="5" id="KW-1185">Reference proteome</keyword>